<dbReference type="Proteomes" id="UP000054560">
    <property type="component" value="Unassembled WGS sequence"/>
</dbReference>
<dbReference type="RefSeq" id="XP_014159163.1">
    <property type="nucleotide sequence ID" value="XM_014303688.1"/>
</dbReference>
<dbReference type="AlphaFoldDB" id="A0A0L0G8Q3"/>
<name>A0A0L0G8Q3_9EUKA</name>
<evidence type="ECO:0000313" key="2">
    <source>
        <dbReference type="EMBL" id="KNC85261.1"/>
    </source>
</evidence>
<feature type="compositionally biased region" description="Basic and acidic residues" evidence="1">
    <location>
        <begin position="94"/>
        <end position="107"/>
    </location>
</feature>
<protein>
    <submittedName>
        <fullName evidence="2">Uncharacterized protein</fullName>
    </submittedName>
</protein>
<dbReference type="GeneID" id="25903061"/>
<organism evidence="2 3">
    <name type="scientific">Sphaeroforma arctica JP610</name>
    <dbReference type="NCBI Taxonomy" id="667725"/>
    <lineage>
        <taxon>Eukaryota</taxon>
        <taxon>Ichthyosporea</taxon>
        <taxon>Ichthyophonida</taxon>
        <taxon>Sphaeroforma</taxon>
    </lineage>
</organism>
<feature type="compositionally biased region" description="Polar residues" evidence="1">
    <location>
        <begin position="37"/>
        <end position="48"/>
    </location>
</feature>
<sequence>MPSTRKSRREHGLEPEQQVRSASHQRGLKRRVGPSQEVGNGSSGNQRGNADEIFRATQTMLQQALADHQTCLRQGESAAPPSDGFESSPSSTSTRREEVRGQERQNDGSRVQHQQGQTRPRRKRRPYRQHRQNASNAQSKTDQLLKKKQEL</sequence>
<feature type="region of interest" description="Disordered" evidence="1">
    <location>
        <begin position="1"/>
        <end position="151"/>
    </location>
</feature>
<accession>A0A0L0G8Q3</accession>
<proteinExistence type="predicted"/>
<keyword evidence="3" id="KW-1185">Reference proteome</keyword>
<feature type="compositionally biased region" description="Basic residues" evidence="1">
    <location>
        <begin position="119"/>
        <end position="131"/>
    </location>
</feature>
<evidence type="ECO:0000256" key="1">
    <source>
        <dbReference type="SAM" id="MobiDB-lite"/>
    </source>
</evidence>
<evidence type="ECO:0000313" key="3">
    <source>
        <dbReference type="Proteomes" id="UP000054560"/>
    </source>
</evidence>
<feature type="compositionally biased region" description="Polar residues" evidence="1">
    <location>
        <begin position="133"/>
        <end position="142"/>
    </location>
</feature>
<reference evidence="2 3" key="1">
    <citation type="submission" date="2011-02" db="EMBL/GenBank/DDBJ databases">
        <title>The Genome Sequence of Sphaeroforma arctica JP610.</title>
        <authorList>
            <consortium name="The Broad Institute Genome Sequencing Platform"/>
            <person name="Russ C."/>
            <person name="Cuomo C."/>
            <person name="Young S.K."/>
            <person name="Zeng Q."/>
            <person name="Gargeya S."/>
            <person name="Alvarado L."/>
            <person name="Berlin A."/>
            <person name="Chapman S.B."/>
            <person name="Chen Z."/>
            <person name="Freedman E."/>
            <person name="Gellesch M."/>
            <person name="Goldberg J."/>
            <person name="Griggs A."/>
            <person name="Gujja S."/>
            <person name="Heilman E."/>
            <person name="Heiman D."/>
            <person name="Howarth C."/>
            <person name="Mehta T."/>
            <person name="Neiman D."/>
            <person name="Pearson M."/>
            <person name="Roberts A."/>
            <person name="Saif S."/>
            <person name="Shea T."/>
            <person name="Shenoy N."/>
            <person name="Sisk P."/>
            <person name="Stolte C."/>
            <person name="Sykes S."/>
            <person name="White J."/>
            <person name="Yandava C."/>
            <person name="Burger G."/>
            <person name="Gray M.W."/>
            <person name="Holland P.W.H."/>
            <person name="King N."/>
            <person name="Lang F.B.F."/>
            <person name="Roger A.J."/>
            <person name="Ruiz-Trillo I."/>
            <person name="Haas B."/>
            <person name="Nusbaum C."/>
            <person name="Birren B."/>
        </authorList>
    </citation>
    <scope>NUCLEOTIDE SEQUENCE [LARGE SCALE GENOMIC DNA]</scope>
    <source>
        <strain evidence="2 3">JP610</strain>
    </source>
</reference>
<gene>
    <name evidence="2" type="ORF">SARC_02557</name>
</gene>
<dbReference type="EMBL" id="KQ241712">
    <property type="protein sequence ID" value="KNC85261.1"/>
    <property type="molecule type" value="Genomic_DNA"/>
</dbReference>